<comment type="caution">
    <text evidence="11">The sequence shown here is derived from an EMBL/GenBank/DDBJ whole genome shotgun (WGS) entry which is preliminary data.</text>
</comment>
<dbReference type="STRING" id="5643.A0A060SKX7"/>
<dbReference type="GO" id="GO:0004418">
    <property type="term" value="F:hydroxymethylbilane synthase activity"/>
    <property type="evidence" value="ECO:0007669"/>
    <property type="project" value="UniProtKB-EC"/>
</dbReference>
<dbReference type="CDD" id="cd13645">
    <property type="entry name" value="PBP2_HuPBGD_like"/>
    <property type="match status" value="1"/>
</dbReference>
<accession>A0A060SKX7</accession>
<keyword evidence="5" id="KW-0808">Transferase</keyword>
<dbReference type="FunFam" id="3.40.190.10:FF:000005">
    <property type="entry name" value="Porphobilinogen deaminase"/>
    <property type="match status" value="1"/>
</dbReference>
<dbReference type="EMBL" id="CCBP010000215">
    <property type="protein sequence ID" value="CDO74801.1"/>
    <property type="molecule type" value="Genomic_DNA"/>
</dbReference>
<dbReference type="InterPro" id="IPR034904">
    <property type="entry name" value="FSCA_dom_sf"/>
</dbReference>
<dbReference type="FunFam" id="3.30.300.130:FF:000001">
    <property type="entry name" value="NFU1 iron-sulfur cluster scaffold"/>
    <property type="match status" value="1"/>
</dbReference>
<dbReference type="AlphaFoldDB" id="A0A060SKX7"/>
<evidence type="ECO:0000259" key="10">
    <source>
        <dbReference type="SMART" id="SM00932"/>
    </source>
</evidence>
<organism evidence="11 12">
    <name type="scientific">Pycnoporus cinnabarinus</name>
    <name type="common">Cinnabar-red polypore</name>
    <name type="synonym">Trametes cinnabarina</name>
    <dbReference type="NCBI Taxonomy" id="5643"/>
    <lineage>
        <taxon>Eukaryota</taxon>
        <taxon>Fungi</taxon>
        <taxon>Dikarya</taxon>
        <taxon>Basidiomycota</taxon>
        <taxon>Agaricomycotina</taxon>
        <taxon>Agaricomycetes</taxon>
        <taxon>Polyporales</taxon>
        <taxon>Polyporaceae</taxon>
        <taxon>Trametes</taxon>
    </lineage>
</organism>
<dbReference type="SUPFAM" id="SSF54782">
    <property type="entry name" value="Porphobilinogen deaminase (hydroxymethylbilane synthase), C-terminal domain"/>
    <property type="match status" value="1"/>
</dbReference>
<evidence type="ECO:0000256" key="5">
    <source>
        <dbReference type="ARBA" id="ARBA00022679"/>
    </source>
</evidence>
<dbReference type="PANTHER" id="PTHR11557:SF0">
    <property type="entry name" value="PORPHOBILINOGEN DEAMINASE"/>
    <property type="match status" value="1"/>
</dbReference>
<evidence type="ECO:0000256" key="6">
    <source>
        <dbReference type="ARBA" id="ARBA00023133"/>
    </source>
</evidence>
<dbReference type="InterPro" id="IPR000860">
    <property type="entry name" value="HemC"/>
</dbReference>
<dbReference type="EC" id="2.5.1.61" evidence="4"/>
<evidence type="ECO:0000256" key="4">
    <source>
        <dbReference type="ARBA" id="ARBA00012655"/>
    </source>
</evidence>
<dbReference type="InterPro" id="IPR036498">
    <property type="entry name" value="Nfu/NifU_N_sf"/>
</dbReference>
<comment type="cofactor">
    <cofactor evidence="1">
        <name>dipyrromethane</name>
        <dbReference type="ChEBI" id="CHEBI:60342"/>
    </cofactor>
</comment>
<evidence type="ECO:0000313" key="11">
    <source>
        <dbReference type="EMBL" id="CDO74801.1"/>
    </source>
</evidence>
<dbReference type="GO" id="GO:0005737">
    <property type="term" value="C:cytoplasm"/>
    <property type="evidence" value="ECO:0007669"/>
    <property type="project" value="TreeGrafter"/>
</dbReference>
<dbReference type="Gene3D" id="3.40.190.10">
    <property type="entry name" value="Periplasmic binding protein-like II"/>
    <property type="match status" value="2"/>
</dbReference>
<keyword evidence="12" id="KW-1185">Reference proteome</keyword>
<dbReference type="Pfam" id="PF01106">
    <property type="entry name" value="NifU"/>
    <property type="match status" value="1"/>
</dbReference>
<comment type="pathway">
    <text evidence="8">Porphyrin-containing compound metabolism.</text>
</comment>
<evidence type="ECO:0000256" key="8">
    <source>
        <dbReference type="ARBA" id="ARBA00023444"/>
    </source>
</evidence>
<dbReference type="GO" id="GO:0051536">
    <property type="term" value="F:iron-sulfur cluster binding"/>
    <property type="evidence" value="ECO:0007669"/>
    <property type="project" value="InterPro"/>
</dbReference>
<protein>
    <recommendedName>
        <fullName evidence="4">hydroxymethylbilane synthase</fullName>
        <ecNumber evidence="4">2.5.1.61</ecNumber>
    </recommendedName>
    <alternativeName>
        <fullName evidence="9">Pre-uroporphyrinogen synthase</fullName>
    </alternativeName>
</protein>
<dbReference type="HOGENOM" id="CLU_467026_0_0_1"/>
<dbReference type="SMART" id="SM00932">
    <property type="entry name" value="Nfu_N"/>
    <property type="match status" value="1"/>
</dbReference>
<dbReference type="Gene3D" id="3.30.1370.70">
    <property type="entry name" value="Scaffold protein Nfu/NifU, N-terminal domain"/>
    <property type="match status" value="1"/>
</dbReference>
<dbReference type="FunFam" id="3.30.1370.70:FF:000001">
    <property type="entry name" value="NifU-like protein 4, mitochondrial"/>
    <property type="match status" value="1"/>
</dbReference>
<dbReference type="Pfam" id="PF03900">
    <property type="entry name" value="Porphobil_deamC"/>
    <property type="match status" value="1"/>
</dbReference>
<dbReference type="OrthoDB" id="564646at2759"/>
<dbReference type="InterPro" id="IPR001075">
    <property type="entry name" value="NIF_FeS_clus_asmbl_NifU_C"/>
</dbReference>
<reference evidence="11" key="1">
    <citation type="submission" date="2014-01" db="EMBL/GenBank/DDBJ databases">
        <title>The genome of the white-rot fungus Pycnoporus cinnabarinus: a basidiomycete model with a versatile arsenal for lignocellulosic biomass breakdown.</title>
        <authorList>
            <person name="Levasseur A."/>
            <person name="Lomascolo A."/>
            <person name="Ruiz-Duenas F.J."/>
            <person name="Uzan E."/>
            <person name="Piumi F."/>
            <person name="Kues U."/>
            <person name="Ram A.F.J."/>
            <person name="Murat C."/>
            <person name="Haon M."/>
            <person name="Benoit I."/>
            <person name="Arfi Y."/>
            <person name="Chevret D."/>
            <person name="Drula E."/>
            <person name="Kwon M.J."/>
            <person name="Gouret P."/>
            <person name="Lesage-Meessen L."/>
            <person name="Lombard V."/>
            <person name="Mariette J."/>
            <person name="Noirot C."/>
            <person name="Park J."/>
            <person name="Patyshakuliyeva A."/>
            <person name="Wieneger R.A.B."/>
            <person name="Wosten H.A.B."/>
            <person name="Martin F."/>
            <person name="Coutinho P.M."/>
            <person name="de Vries R."/>
            <person name="Martinez A.T."/>
            <person name="Klopp C."/>
            <person name="Pontarotti P."/>
            <person name="Henrissat B."/>
            <person name="Record E."/>
        </authorList>
    </citation>
    <scope>NUCLEOTIDE SEQUENCE [LARGE SCALE GENOMIC DNA]</scope>
    <source>
        <strain evidence="11">BRFM137</strain>
    </source>
</reference>
<evidence type="ECO:0000256" key="9">
    <source>
        <dbReference type="ARBA" id="ARBA00030685"/>
    </source>
</evidence>
<dbReference type="NCBIfam" id="TIGR00212">
    <property type="entry name" value="hemC"/>
    <property type="match status" value="1"/>
</dbReference>
<evidence type="ECO:0000256" key="1">
    <source>
        <dbReference type="ARBA" id="ARBA00001916"/>
    </source>
</evidence>
<keyword evidence="7" id="KW-0627">Porphyrin biosynthesis</keyword>
<comment type="similarity">
    <text evidence="3">Belongs to the NifU family.</text>
</comment>
<dbReference type="GO" id="GO:0016226">
    <property type="term" value="P:iron-sulfur cluster assembly"/>
    <property type="evidence" value="ECO:0007669"/>
    <property type="project" value="InterPro"/>
</dbReference>
<dbReference type="SUPFAM" id="SSF117916">
    <property type="entry name" value="Fe-S cluster assembly (FSCA) domain-like"/>
    <property type="match status" value="1"/>
</dbReference>
<sequence length="584" mass="64268">MFIQTETTPNEDSLKFIPGVPVMGEGTAEFLDTKSALKSPLALRLMGIEGVTGVFYGPDFVTVSKDPETSWSVIKPEVYAMLMEHFSSGEPLFRSEEDKESAGPQDTRILDTDSETVAMIKELLETRVRPAIMEDGGDIEYRGFAEDGIVQLKLKGSCRGCSSSTVTLKSGIERMLMHYIPEVKGVEEVLDQEEEIALNEFQKLEERLSKKHEGERQDSRRYLQWPTPDHPLQSLLTMSALATPRKFTLASRSSQLAQIQTNIVRDALAAAHPSVTFDTSFMTTGGDHNQSQALYLLGGKDYWTKELEVAMLEGRVDMLVHSFKDVPTTLPEGCEIAGVVERADPLDCLVVRKDASWKTLEELPDGSVVGTSSVRRVAQLKRKFPKLVFKDVRGNLNTRLAKLDAPDGPYAAIILAKAGMVRMGWGDRITSDLGPPTLLHAVSQGAIGIEIRSDDEEARALVRSITHWLTEWACRAERACLRVLEGGCSVPVGVHSTLVPAETEDGTHKARLELIGAVTSLEGDRHVEHKIEADVHTVEEAEVIGAKMAQVLIATGARAILDEIIADREKKIELAKVTDEKVDA</sequence>
<dbReference type="PANTHER" id="PTHR11557">
    <property type="entry name" value="PORPHOBILINOGEN DEAMINASE"/>
    <property type="match status" value="1"/>
</dbReference>
<evidence type="ECO:0000313" key="12">
    <source>
        <dbReference type="Proteomes" id="UP000029665"/>
    </source>
</evidence>
<dbReference type="InterPro" id="IPR022418">
    <property type="entry name" value="Porphobilinogen_deaminase_C"/>
</dbReference>
<dbReference type="GO" id="GO:0006783">
    <property type="term" value="P:heme biosynthetic process"/>
    <property type="evidence" value="ECO:0007669"/>
    <property type="project" value="UniProtKB-KW"/>
</dbReference>
<dbReference type="SUPFAM" id="SSF53850">
    <property type="entry name" value="Periplasmic binding protein-like II"/>
    <property type="match status" value="1"/>
</dbReference>
<evidence type="ECO:0000256" key="3">
    <source>
        <dbReference type="ARBA" id="ARBA00006420"/>
    </source>
</evidence>
<gene>
    <name evidence="11" type="ORF">BN946_scf185001.g49</name>
</gene>
<dbReference type="Pfam" id="PF01379">
    <property type="entry name" value="Porphobil_deam"/>
    <property type="match status" value="1"/>
</dbReference>
<dbReference type="GO" id="GO:0005506">
    <property type="term" value="F:iron ion binding"/>
    <property type="evidence" value="ECO:0007669"/>
    <property type="project" value="InterPro"/>
</dbReference>
<evidence type="ECO:0000256" key="7">
    <source>
        <dbReference type="ARBA" id="ARBA00023244"/>
    </source>
</evidence>
<dbReference type="Gene3D" id="3.30.300.130">
    <property type="entry name" value="Fe-S cluster assembly (FSCA)"/>
    <property type="match status" value="1"/>
</dbReference>
<dbReference type="Proteomes" id="UP000029665">
    <property type="component" value="Unassembled WGS sequence"/>
</dbReference>
<comment type="similarity">
    <text evidence="2">Belongs to the HMBS family.</text>
</comment>
<evidence type="ECO:0000256" key="2">
    <source>
        <dbReference type="ARBA" id="ARBA00005638"/>
    </source>
</evidence>
<feature type="domain" description="Scaffold protein Nfu/NifU N-terminal" evidence="10">
    <location>
        <begin position="3"/>
        <end position="89"/>
    </location>
</feature>
<dbReference type="InterPro" id="IPR014824">
    <property type="entry name" value="Nfu/NifU_N"/>
</dbReference>
<name>A0A060SKX7_PYCCI</name>
<dbReference type="PRINTS" id="PR00151">
    <property type="entry name" value="PORPHBDMNASE"/>
</dbReference>
<dbReference type="InterPro" id="IPR022417">
    <property type="entry name" value="Porphobilin_deaminase_N"/>
</dbReference>
<dbReference type="InterPro" id="IPR036803">
    <property type="entry name" value="Porphobilinogen_deaminase_C_sf"/>
</dbReference>
<proteinExistence type="inferred from homology"/>
<dbReference type="Pfam" id="PF08712">
    <property type="entry name" value="Nfu_N"/>
    <property type="match status" value="1"/>
</dbReference>
<dbReference type="SUPFAM" id="SSF110836">
    <property type="entry name" value="Hypothetical protein SAV1430"/>
    <property type="match status" value="1"/>
</dbReference>
<dbReference type="Gene3D" id="3.30.160.40">
    <property type="entry name" value="Porphobilinogen deaminase, C-terminal domain"/>
    <property type="match status" value="1"/>
</dbReference>
<keyword evidence="6" id="KW-0350">Heme biosynthesis</keyword>